<dbReference type="AntiFam" id="ANF00041">
    <property type="entry name" value="Antisense to RNaseP"/>
</dbReference>
<organism evidence="1 2">
    <name type="scientific">Photorhabdus asymbiotica subsp. asymbiotica (strain ATCC 43949 / 3105-77)</name>
    <name type="common">Xenorhabdus luminescens (strain 2)</name>
    <dbReference type="NCBI Taxonomy" id="553480"/>
    <lineage>
        <taxon>Bacteria</taxon>
        <taxon>Pseudomonadati</taxon>
        <taxon>Pseudomonadota</taxon>
        <taxon>Gammaproteobacteria</taxon>
        <taxon>Enterobacterales</taxon>
        <taxon>Morganellaceae</taxon>
        <taxon>Photorhabdus</taxon>
    </lineage>
</organism>
<evidence type="ECO:0000313" key="1">
    <source>
        <dbReference type="EMBL" id="CAQ85724.1"/>
    </source>
</evidence>
<sequence>MLSVALVVGFHLPDVIWHPALWSPDFPLLYLSSKDNGKAAIVWPTPARIIRGLSDYV</sequence>
<gene>
    <name evidence="1" type="ordered locus">PAU_03636</name>
</gene>
<dbReference type="EMBL" id="FM162591">
    <property type="protein sequence ID" value="CAQ85724.1"/>
    <property type="molecule type" value="Genomic_DNA"/>
</dbReference>
<proteinExistence type="predicted"/>
<dbReference type="AlphaFoldDB" id="C7BL49"/>
<evidence type="ECO:0000313" key="2">
    <source>
        <dbReference type="Proteomes" id="UP000002747"/>
    </source>
</evidence>
<reference evidence="1 2" key="1">
    <citation type="journal article" date="2009" name="BMC Genomics">
        <title>Comparative genomics of the emerging human pathogen Photorhabdus asymbiotica with the insect pathogen Photorhabdus luminescens.</title>
        <authorList>
            <person name="Wilkinson P."/>
            <person name="Waterfield N.R."/>
            <person name="Crossman L."/>
            <person name="Corton C."/>
            <person name="Sanchez-Contreras M."/>
            <person name="Vlisidou I."/>
            <person name="Barron A."/>
            <person name="Bignell A."/>
            <person name="Clark L."/>
            <person name="Ormond D."/>
            <person name="Mayho M."/>
            <person name="Bason N."/>
            <person name="Smith F."/>
            <person name="Simmonds M."/>
            <person name="Churcher C."/>
            <person name="Harris D."/>
            <person name="Thompson N.R."/>
            <person name="Quail M."/>
            <person name="Parkhill J."/>
            <person name="ffrench-Constant R.H."/>
        </authorList>
    </citation>
    <scope>NUCLEOTIDE SEQUENCE [LARGE SCALE GENOMIC DNA]</scope>
    <source>
        <strain evidence="2">ATCC 43949 / 3105-77</strain>
    </source>
</reference>
<dbReference type="KEGG" id="pay:PAU_03636"/>
<dbReference type="Proteomes" id="UP000002747">
    <property type="component" value="Chromosome"/>
</dbReference>
<accession>C7BL49</accession>
<protein>
    <submittedName>
        <fullName evidence="1">Uncharacterized protein</fullName>
    </submittedName>
</protein>
<name>C7BL49_PHOAA</name>